<sequence length="307" mass="33416">MNQPPVKLSPATYTTDPDSLEDILRRSWARKAEQARLQVAQASIQVHPVPPRVEATLPPWNGQSEDKETANLLSDELTALSISPATSSEEPDVLETLTEHGPDAEATADLADAVSAPSSATPNGGPGFTQGLQNGKSNGAKTALTDEIKEFIVKGLACYDTPSQVAEAVNQMFGVTVSRQRVYRYVPDNPRPPAQRWRDLHAATRQALLRELADIGVAHRAVRLRRLDRLASRSERHNVMMALKCLEMAAKECGGMYENRRRVAPQVPMPLPQFPAPIPALPMRGSDVLDLSSSPDSITNLSGFLQS</sequence>
<dbReference type="EMBL" id="JAUYVI010000003">
    <property type="protein sequence ID" value="MDQ7248066.1"/>
    <property type="molecule type" value="Genomic_DNA"/>
</dbReference>
<feature type="region of interest" description="Disordered" evidence="1">
    <location>
        <begin position="114"/>
        <end position="136"/>
    </location>
</feature>
<gene>
    <name evidence="2" type="ORF">Q8A70_10335</name>
</gene>
<dbReference type="Proteomes" id="UP001230156">
    <property type="component" value="Unassembled WGS sequence"/>
</dbReference>
<evidence type="ECO:0000313" key="2">
    <source>
        <dbReference type="EMBL" id="MDQ7248066.1"/>
    </source>
</evidence>
<comment type="caution">
    <text evidence="2">The sequence shown here is derived from an EMBL/GenBank/DDBJ whole genome shotgun (WGS) entry which is preliminary data.</text>
</comment>
<organism evidence="2 3">
    <name type="scientific">Dongia sedimenti</name>
    <dbReference type="NCBI Taxonomy" id="3064282"/>
    <lineage>
        <taxon>Bacteria</taxon>
        <taxon>Pseudomonadati</taxon>
        <taxon>Pseudomonadota</taxon>
        <taxon>Alphaproteobacteria</taxon>
        <taxon>Rhodospirillales</taxon>
        <taxon>Dongiaceae</taxon>
        <taxon>Dongia</taxon>
    </lineage>
</organism>
<keyword evidence="3" id="KW-1185">Reference proteome</keyword>
<evidence type="ECO:0000313" key="3">
    <source>
        <dbReference type="Proteomes" id="UP001230156"/>
    </source>
</evidence>
<protein>
    <submittedName>
        <fullName evidence="2">DUF2280 domain-containing protein</fullName>
    </submittedName>
</protein>
<proteinExistence type="predicted"/>
<accession>A0ABU0YM32</accession>
<dbReference type="Pfam" id="PF10045">
    <property type="entry name" value="DUF2280"/>
    <property type="match status" value="1"/>
</dbReference>
<name>A0ABU0YM32_9PROT</name>
<dbReference type="RefSeq" id="WP_379955511.1">
    <property type="nucleotide sequence ID" value="NZ_JAUYVI010000003.1"/>
</dbReference>
<evidence type="ECO:0000256" key="1">
    <source>
        <dbReference type="SAM" id="MobiDB-lite"/>
    </source>
</evidence>
<dbReference type="InterPro" id="IPR018738">
    <property type="entry name" value="DUF2280"/>
</dbReference>
<reference evidence="3" key="1">
    <citation type="submission" date="2023-08" db="EMBL/GenBank/DDBJ databases">
        <title>Rhodospirillaceae gen. nov., a novel taxon isolated from the Yangtze River Yuezi River estuary sludge.</title>
        <authorList>
            <person name="Ruan L."/>
        </authorList>
    </citation>
    <scope>NUCLEOTIDE SEQUENCE [LARGE SCALE GENOMIC DNA]</scope>
    <source>
        <strain evidence="3">R-7</strain>
    </source>
</reference>